<feature type="region of interest" description="Disordered" evidence="1">
    <location>
        <begin position="1"/>
        <end position="33"/>
    </location>
</feature>
<feature type="compositionally biased region" description="Acidic residues" evidence="1">
    <location>
        <begin position="1"/>
        <end position="10"/>
    </location>
</feature>
<reference evidence="2 3" key="1">
    <citation type="journal article" date="2019" name="Genome Biol. Evol.">
        <title>Insights into the evolution of the New World diploid cottons (Gossypium, subgenus Houzingenia) based on genome sequencing.</title>
        <authorList>
            <person name="Grover C.E."/>
            <person name="Arick M.A. 2nd"/>
            <person name="Thrash A."/>
            <person name="Conover J.L."/>
            <person name="Sanders W.S."/>
            <person name="Peterson D.G."/>
            <person name="Frelichowski J.E."/>
            <person name="Scheffler J.A."/>
            <person name="Scheffler B.E."/>
            <person name="Wendel J.F."/>
        </authorList>
    </citation>
    <scope>NUCLEOTIDE SEQUENCE [LARGE SCALE GENOMIC DNA]</scope>
    <source>
        <strain evidence="2">1</strain>
        <tissue evidence="2">Leaf</tissue>
    </source>
</reference>
<accession>A0A7J9NCH3</accession>
<protein>
    <submittedName>
        <fullName evidence="2">Uncharacterized protein</fullName>
    </submittedName>
</protein>
<comment type="caution">
    <text evidence="2">The sequence shown here is derived from an EMBL/GenBank/DDBJ whole genome shotgun (WGS) entry which is preliminary data.</text>
</comment>
<evidence type="ECO:0000256" key="1">
    <source>
        <dbReference type="SAM" id="MobiDB-lite"/>
    </source>
</evidence>
<keyword evidence="3" id="KW-1185">Reference proteome</keyword>
<sequence length="113" mass="12850">MANVEEEGDDGPLYPSGFIPPHALPQAENNPVNPVIPDFKEAFEKEKVKEEFPKQFEERWKWVEEKFRAMESTERYGRIDAKDLSLVPDLVQSSRSIMGPVALKPTSPCFVGK</sequence>
<evidence type="ECO:0000313" key="2">
    <source>
        <dbReference type="EMBL" id="MBA0881033.1"/>
    </source>
</evidence>
<organism evidence="2 3">
    <name type="scientific">Gossypium schwendimanii</name>
    <name type="common">Cotton</name>
    <dbReference type="NCBI Taxonomy" id="34291"/>
    <lineage>
        <taxon>Eukaryota</taxon>
        <taxon>Viridiplantae</taxon>
        <taxon>Streptophyta</taxon>
        <taxon>Embryophyta</taxon>
        <taxon>Tracheophyta</taxon>
        <taxon>Spermatophyta</taxon>
        <taxon>Magnoliopsida</taxon>
        <taxon>eudicotyledons</taxon>
        <taxon>Gunneridae</taxon>
        <taxon>Pentapetalae</taxon>
        <taxon>rosids</taxon>
        <taxon>malvids</taxon>
        <taxon>Malvales</taxon>
        <taxon>Malvaceae</taxon>
        <taxon>Malvoideae</taxon>
        <taxon>Gossypium</taxon>
    </lineage>
</organism>
<dbReference type="OrthoDB" id="1430424at2759"/>
<name>A0A7J9NCH3_GOSSC</name>
<dbReference type="EMBL" id="JABFAF010278598">
    <property type="protein sequence ID" value="MBA0881033.1"/>
    <property type="molecule type" value="Genomic_DNA"/>
</dbReference>
<dbReference type="AlphaFoldDB" id="A0A7J9NCH3"/>
<evidence type="ECO:0000313" key="3">
    <source>
        <dbReference type="Proteomes" id="UP000593576"/>
    </source>
</evidence>
<gene>
    <name evidence="2" type="ORF">Goshw_029691</name>
</gene>
<dbReference type="Proteomes" id="UP000593576">
    <property type="component" value="Unassembled WGS sequence"/>
</dbReference>
<proteinExistence type="predicted"/>